<accession>A0A7S3AAI5</accession>
<dbReference type="EMBL" id="HBHW01042627">
    <property type="protein sequence ID" value="CAE0064898.1"/>
    <property type="molecule type" value="Transcribed_RNA"/>
</dbReference>
<evidence type="ECO:0000256" key="2">
    <source>
        <dbReference type="ARBA" id="ARBA00022475"/>
    </source>
</evidence>
<dbReference type="EMBL" id="HBHW01042636">
    <property type="protein sequence ID" value="CAE0064906.1"/>
    <property type="molecule type" value="Transcribed_RNA"/>
</dbReference>
<evidence type="ECO:0000313" key="16">
    <source>
        <dbReference type="EMBL" id="CAE0064908.1"/>
    </source>
</evidence>
<evidence type="ECO:0000256" key="5">
    <source>
        <dbReference type="ARBA" id="ARBA00023136"/>
    </source>
</evidence>
<evidence type="ECO:0000259" key="6">
    <source>
        <dbReference type="Pfam" id="PF00892"/>
    </source>
</evidence>
<name>A0A7S3AAI5_9RHOD</name>
<evidence type="ECO:0000313" key="12">
    <source>
        <dbReference type="EMBL" id="CAE0064902.1"/>
    </source>
</evidence>
<evidence type="ECO:0000256" key="1">
    <source>
        <dbReference type="ARBA" id="ARBA00004651"/>
    </source>
</evidence>
<keyword evidence="3" id="KW-0812">Transmembrane</keyword>
<evidence type="ECO:0000256" key="4">
    <source>
        <dbReference type="ARBA" id="ARBA00022989"/>
    </source>
</evidence>
<dbReference type="EMBL" id="HBHW01042625">
    <property type="protein sequence ID" value="CAE0064896.1"/>
    <property type="molecule type" value="Transcribed_RNA"/>
</dbReference>
<dbReference type="AlphaFoldDB" id="A0A7S3AAI5"/>
<feature type="domain" description="EamA" evidence="6">
    <location>
        <begin position="238"/>
        <end position="349"/>
    </location>
</feature>
<evidence type="ECO:0000256" key="3">
    <source>
        <dbReference type="ARBA" id="ARBA00022692"/>
    </source>
</evidence>
<reference evidence="15" key="1">
    <citation type="submission" date="2021-01" db="EMBL/GenBank/DDBJ databases">
        <authorList>
            <person name="Corre E."/>
            <person name="Pelletier E."/>
            <person name="Niang G."/>
            <person name="Scheremetjew M."/>
            <person name="Finn R."/>
            <person name="Kale V."/>
            <person name="Holt S."/>
            <person name="Cochrane G."/>
            <person name="Meng A."/>
            <person name="Brown T."/>
            <person name="Cohen L."/>
        </authorList>
    </citation>
    <scope>NUCLEOTIDE SEQUENCE</scope>
    <source>
        <strain evidence="15">CCMP 769</strain>
    </source>
</reference>
<organism evidence="15">
    <name type="scientific">Rhodosorus marinus</name>
    <dbReference type="NCBI Taxonomy" id="101924"/>
    <lineage>
        <taxon>Eukaryota</taxon>
        <taxon>Rhodophyta</taxon>
        <taxon>Stylonematophyceae</taxon>
        <taxon>Stylonematales</taxon>
        <taxon>Stylonemataceae</taxon>
        <taxon>Rhodosorus</taxon>
    </lineage>
</organism>
<dbReference type="InterPro" id="IPR000620">
    <property type="entry name" value="EamA_dom"/>
</dbReference>
<gene>
    <name evidence="7" type="ORF">RMAR00112_LOCUS32968</name>
    <name evidence="8" type="ORF">RMAR00112_LOCUS32970</name>
    <name evidence="9" type="ORF">RMAR00112_LOCUS32971</name>
    <name evidence="10" type="ORF">RMAR00112_LOCUS32972</name>
    <name evidence="11" type="ORF">RMAR00112_LOCUS32973</name>
    <name evidence="12" type="ORF">RMAR00112_LOCUS32974</name>
    <name evidence="13" type="ORF">RMAR00112_LOCUS32977</name>
    <name evidence="14" type="ORF">RMAR00112_LOCUS32978</name>
    <name evidence="15" type="ORF">RMAR00112_LOCUS32979</name>
    <name evidence="16" type="ORF">RMAR00112_LOCUS32980</name>
</gene>
<dbReference type="InterPro" id="IPR051258">
    <property type="entry name" value="Diverse_Substrate_Transporter"/>
</dbReference>
<dbReference type="EMBL" id="HBHW01042628">
    <property type="protein sequence ID" value="CAE0064899.1"/>
    <property type="molecule type" value="Transcribed_RNA"/>
</dbReference>
<evidence type="ECO:0000313" key="14">
    <source>
        <dbReference type="EMBL" id="CAE0064906.1"/>
    </source>
</evidence>
<dbReference type="EMBL" id="HBHW01042637">
    <property type="protein sequence ID" value="CAE0064907.1"/>
    <property type="molecule type" value="Transcribed_RNA"/>
</dbReference>
<evidence type="ECO:0000313" key="10">
    <source>
        <dbReference type="EMBL" id="CAE0064900.1"/>
    </source>
</evidence>
<evidence type="ECO:0000313" key="13">
    <source>
        <dbReference type="EMBL" id="CAE0064905.1"/>
    </source>
</evidence>
<dbReference type="EMBL" id="HBHW01042629">
    <property type="protein sequence ID" value="CAE0064900.1"/>
    <property type="molecule type" value="Transcribed_RNA"/>
</dbReference>
<keyword evidence="4" id="KW-1133">Transmembrane helix</keyword>
<keyword evidence="5" id="KW-0472">Membrane</keyword>
<sequence>MMIGFLVQSYLKCSSWQPRKVQKTTLGMLKAGPPGVKSISILASVPVAWSTYNVAVRLLYSIDHPPPAPLINVGNYLTSLATFQIALLVRFALSKFSGSWQASESESSPEYESMISYYYAGFELGLYLFLGSTIQLEALKLTTASKAAFIVQTTSVLVPTIEAILGRFPFKKILPSVVLASIGIILFSVDDPKSLGALDPSQLNLGDSLALFAAVFYSLHVIRLGSLSSKLRDTFRLARAKTICQLCIASVYATLALTSTDGIGEYLDNVTFNDLQASALILVWLGAVTTAYPQWAQTRGQMSVPPSVASILYSTQPVWSSITAFVVLSEQLPLKDIIAGVAIISASLLAI</sequence>
<dbReference type="GO" id="GO:0005886">
    <property type="term" value="C:plasma membrane"/>
    <property type="evidence" value="ECO:0007669"/>
    <property type="project" value="UniProtKB-SubCell"/>
</dbReference>
<protein>
    <recommendedName>
        <fullName evidence="6">EamA domain-containing protein</fullName>
    </recommendedName>
</protein>
<evidence type="ECO:0000313" key="7">
    <source>
        <dbReference type="EMBL" id="CAE0064896.1"/>
    </source>
</evidence>
<comment type="subcellular location">
    <subcellularLocation>
        <location evidence="1">Cell membrane</location>
        <topology evidence="1">Multi-pass membrane protein</topology>
    </subcellularLocation>
</comment>
<dbReference type="SUPFAM" id="SSF103481">
    <property type="entry name" value="Multidrug resistance efflux transporter EmrE"/>
    <property type="match status" value="1"/>
</dbReference>
<evidence type="ECO:0000313" key="11">
    <source>
        <dbReference type="EMBL" id="CAE0064901.1"/>
    </source>
</evidence>
<dbReference type="Pfam" id="PF00892">
    <property type="entry name" value="EamA"/>
    <property type="match status" value="1"/>
</dbReference>
<dbReference type="PANTHER" id="PTHR42920">
    <property type="entry name" value="OS03G0707200 PROTEIN-RELATED"/>
    <property type="match status" value="1"/>
</dbReference>
<dbReference type="EMBL" id="HBHW01042638">
    <property type="protein sequence ID" value="CAE0064908.1"/>
    <property type="molecule type" value="Transcribed_RNA"/>
</dbReference>
<dbReference type="EMBL" id="HBHW01042630">
    <property type="protein sequence ID" value="CAE0064901.1"/>
    <property type="molecule type" value="Transcribed_RNA"/>
</dbReference>
<dbReference type="InterPro" id="IPR037185">
    <property type="entry name" value="EmrE-like"/>
</dbReference>
<evidence type="ECO:0000313" key="9">
    <source>
        <dbReference type="EMBL" id="CAE0064899.1"/>
    </source>
</evidence>
<keyword evidence="2" id="KW-1003">Cell membrane</keyword>
<proteinExistence type="predicted"/>
<evidence type="ECO:0000313" key="15">
    <source>
        <dbReference type="EMBL" id="CAE0064907.1"/>
    </source>
</evidence>
<evidence type="ECO:0000313" key="8">
    <source>
        <dbReference type="EMBL" id="CAE0064898.1"/>
    </source>
</evidence>
<dbReference type="EMBL" id="HBHW01042635">
    <property type="protein sequence ID" value="CAE0064905.1"/>
    <property type="molecule type" value="Transcribed_RNA"/>
</dbReference>
<dbReference type="EMBL" id="HBHW01042631">
    <property type="protein sequence ID" value="CAE0064902.1"/>
    <property type="molecule type" value="Transcribed_RNA"/>
</dbReference>
<dbReference type="PANTHER" id="PTHR42920:SF23">
    <property type="entry name" value="EAMA DOMAIN-CONTAINING PROTEIN"/>
    <property type="match status" value="1"/>
</dbReference>